<dbReference type="InterPro" id="IPR003660">
    <property type="entry name" value="HAMP_dom"/>
</dbReference>
<evidence type="ECO:0000256" key="2">
    <source>
        <dbReference type="ARBA" id="ARBA00022475"/>
    </source>
</evidence>
<name>A0ABW3SZS5_9CAUL</name>
<evidence type="ECO:0000256" key="6">
    <source>
        <dbReference type="ARBA" id="ARBA00023136"/>
    </source>
</evidence>
<feature type="domain" description="Methyl-accepting transducer" evidence="11">
    <location>
        <begin position="481"/>
        <end position="710"/>
    </location>
</feature>
<comment type="similarity">
    <text evidence="7">Belongs to the methyl-accepting chemotaxis (MCP) protein family.</text>
</comment>
<keyword evidence="6 10" id="KW-0472">Membrane</keyword>
<dbReference type="Gene3D" id="6.10.340.10">
    <property type="match status" value="1"/>
</dbReference>
<feature type="domain" description="HAMP" evidence="12">
    <location>
        <begin position="423"/>
        <end position="476"/>
    </location>
</feature>
<dbReference type="EMBL" id="JBHTLQ010000005">
    <property type="protein sequence ID" value="MFD1189646.1"/>
    <property type="molecule type" value="Genomic_DNA"/>
</dbReference>
<evidence type="ECO:0000256" key="1">
    <source>
        <dbReference type="ARBA" id="ARBA00004651"/>
    </source>
</evidence>
<keyword evidence="14" id="KW-1185">Reference proteome</keyword>
<dbReference type="InterPro" id="IPR004089">
    <property type="entry name" value="MCPsignal_dom"/>
</dbReference>
<evidence type="ECO:0000256" key="8">
    <source>
        <dbReference type="PROSITE-ProRule" id="PRU00284"/>
    </source>
</evidence>
<gene>
    <name evidence="13" type="ORF">ACFQ27_03570</name>
</gene>
<dbReference type="SMART" id="SM00304">
    <property type="entry name" value="HAMP"/>
    <property type="match status" value="2"/>
</dbReference>
<dbReference type="Pfam" id="PF00015">
    <property type="entry name" value="MCPsignal"/>
    <property type="match status" value="1"/>
</dbReference>
<feature type="domain" description="HAMP" evidence="12">
    <location>
        <begin position="342"/>
        <end position="395"/>
    </location>
</feature>
<dbReference type="Gene3D" id="3.30.450.20">
    <property type="entry name" value="PAS domain"/>
    <property type="match status" value="2"/>
</dbReference>
<comment type="caution">
    <text evidence="13">The sequence shown here is derived from an EMBL/GenBank/DDBJ whole genome shotgun (WGS) entry which is preliminary data.</text>
</comment>
<keyword evidence="8" id="KW-0807">Transducer</keyword>
<dbReference type="SMART" id="SM00283">
    <property type="entry name" value="MA"/>
    <property type="match status" value="1"/>
</dbReference>
<comment type="subcellular location">
    <subcellularLocation>
        <location evidence="1">Cell membrane</location>
        <topology evidence="1">Multi-pass membrane protein</topology>
    </subcellularLocation>
</comment>
<dbReference type="InterPro" id="IPR051310">
    <property type="entry name" value="MCP_chemotaxis"/>
</dbReference>
<organism evidence="13 14">
    <name type="scientific">Phenylobacterium conjunctum</name>
    <dbReference type="NCBI Taxonomy" id="1298959"/>
    <lineage>
        <taxon>Bacteria</taxon>
        <taxon>Pseudomonadati</taxon>
        <taxon>Pseudomonadota</taxon>
        <taxon>Alphaproteobacteria</taxon>
        <taxon>Caulobacterales</taxon>
        <taxon>Caulobacteraceae</taxon>
        <taxon>Phenylobacterium</taxon>
    </lineage>
</organism>
<dbReference type="Pfam" id="PF00672">
    <property type="entry name" value="HAMP"/>
    <property type="match status" value="1"/>
</dbReference>
<keyword evidence="3" id="KW-0145">Chemotaxis</keyword>
<dbReference type="Proteomes" id="UP001597216">
    <property type="component" value="Unassembled WGS sequence"/>
</dbReference>
<dbReference type="CDD" id="cd06225">
    <property type="entry name" value="HAMP"/>
    <property type="match status" value="1"/>
</dbReference>
<keyword evidence="4 10" id="KW-0812">Transmembrane</keyword>
<accession>A0ABW3SZS5</accession>
<dbReference type="PANTHER" id="PTHR43531">
    <property type="entry name" value="PROTEIN ICFG"/>
    <property type="match status" value="1"/>
</dbReference>
<evidence type="ECO:0000256" key="5">
    <source>
        <dbReference type="ARBA" id="ARBA00022989"/>
    </source>
</evidence>
<keyword evidence="2" id="KW-1003">Cell membrane</keyword>
<dbReference type="Pfam" id="PF02743">
    <property type="entry name" value="dCache_1"/>
    <property type="match status" value="1"/>
</dbReference>
<feature type="region of interest" description="Disordered" evidence="9">
    <location>
        <begin position="397"/>
        <end position="418"/>
    </location>
</feature>
<dbReference type="PROSITE" id="PS50111">
    <property type="entry name" value="CHEMOTAXIS_TRANSDUC_2"/>
    <property type="match status" value="1"/>
</dbReference>
<dbReference type="CDD" id="cd11386">
    <property type="entry name" value="MCP_signal"/>
    <property type="match status" value="1"/>
</dbReference>
<dbReference type="SUPFAM" id="SSF58104">
    <property type="entry name" value="Methyl-accepting chemotaxis protein (MCP) signaling domain"/>
    <property type="match status" value="1"/>
</dbReference>
<evidence type="ECO:0000256" key="10">
    <source>
        <dbReference type="SAM" id="Phobius"/>
    </source>
</evidence>
<dbReference type="SUPFAM" id="SSF158472">
    <property type="entry name" value="HAMP domain-like"/>
    <property type="match status" value="1"/>
</dbReference>
<evidence type="ECO:0000313" key="13">
    <source>
        <dbReference type="EMBL" id="MFD1189646.1"/>
    </source>
</evidence>
<dbReference type="RefSeq" id="WP_377352534.1">
    <property type="nucleotide sequence ID" value="NZ_JBHTLQ010000005.1"/>
</dbReference>
<proteinExistence type="inferred from homology"/>
<evidence type="ECO:0000313" key="14">
    <source>
        <dbReference type="Proteomes" id="UP001597216"/>
    </source>
</evidence>
<feature type="compositionally biased region" description="Basic and acidic residues" evidence="9">
    <location>
        <begin position="397"/>
        <end position="417"/>
    </location>
</feature>
<keyword evidence="5 10" id="KW-1133">Transmembrane helix</keyword>
<dbReference type="InterPro" id="IPR004090">
    <property type="entry name" value="Chemotax_Me-accpt_rcpt"/>
</dbReference>
<dbReference type="InterPro" id="IPR033479">
    <property type="entry name" value="dCache_1"/>
</dbReference>
<dbReference type="PRINTS" id="PR00260">
    <property type="entry name" value="CHEMTRNSDUCR"/>
</dbReference>
<dbReference type="Gene3D" id="1.10.287.950">
    <property type="entry name" value="Methyl-accepting chemotaxis protein"/>
    <property type="match status" value="1"/>
</dbReference>
<feature type="transmembrane region" description="Helical" evidence="10">
    <location>
        <begin position="317"/>
        <end position="338"/>
    </location>
</feature>
<sequence>MRAFNRLSIAGKLGVAAGLAIGLLLFIAAGVISWQTRSVVAKSNRTLADAVATNAVGEVRSEIAAADAATRALAGAIGEASGAGVSGRSTVLSMVRPGASAASSVMGAWFMAQPDAIGRDAEHVGDAATASNVNGRMSAYWVNHDGQIVLEPETDGSDFQEAYFTDPVATGRPMLTEPYLETLSGAQVPMASIAYPVRRGGELIGVAGLDMSLADLSARFGAMKPLGVGRVLLLSGAGKWIAHPDAARRMQAYGEADERAMQQALAGQTPAAASRFKLGGKAYERLFRPVRFDDLGATWVVVVDVPQSAVTGAADRLAVTLMLGGVVITGLVLGLLFYMSGALVGGPLGRLTVAVKQLSRGAYDQAAPGLERRDEVGAIANALEGFRRDLAEGVRRRAEQEQERAAAEAEREGHARESAAVADAQAEAVRAIGEGMSALAGGDLTQRLDAARFQGATRQIPGDFNLAIGALADAMAGVQAAASQIRHNCAEISRAADDLSARTERQAAGLEETAAALDELTVTVNKSAEGAGRARDATQVARQAAQKSGQVMEQAVQAMAGIEQSSHEITQIIGVIDEIAFQTNLLALNAGVEAARAGESGKGFAVVASEVRALAQRSAEAAKEIKTLIQSSTGQVEQGVGLVGQTGEALREILGQMESINELVSEIAASAREQATGLAEINVAVNQMDQVTQQNAAMVEETTAASRALADEAGELDRLVSGFKVGAAVRAQPPAAAPVRAVVGGRPTSTAPRDGWEEF</sequence>
<evidence type="ECO:0000259" key="11">
    <source>
        <dbReference type="PROSITE" id="PS50111"/>
    </source>
</evidence>
<reference evidence="14" key="1">
    <citation type="journal article" date="2019" name="Int. J. Syst. Evol. Microbiol.">
        <title>The Global Catalogue of Microorganisms (GCM) 10K type strain sequencing project: providing services to taxonomists for standard genome sequencing and annotation.</title>
        <authorList>
            <consortium name="The Broad Institute Genomics Platform"/>
            <consortium name="The Broad Institute Genome Sequencing Center for Infectious Disease"/>
            <person name="Wu L."/>
            <person name="Ma J."/>
        </authorList>
    </citation>
    <scope>NUCLEOTIDE SEQUENCE [LARGE SCALE GENOMIC DNA]</scope>
    <source>
        <strain evidence="14">CCUG 55074</strain>
    </source>
</reference>
<dbReference type="PROSITE" id="PS50885">
    <property type="entry name" value="HAMP"/>
    <property type="match status" value="2"/>
</dbReference>
<dbReference type="CDD" id="cd12913">
    <property type="entry name" value="PDC1_MCP_like"/>
    <property type="match status" value="1"/>
</dbReference>
<protein>
    <submittedName>
        <fullName evidence="13">Methyl-accepting chemotaxis protein</fullName>
    </submittedName>
</protein>
<evidence type="ECO:0000256" key="9">
    <source>
        <dbReference type="SAM" id="MobiDB-lite"/>
    </source>
</evidence>
<dbReference type="PANTHER" id="PTHR43531:SF11">
    <property type="entry name" value="METHYL-ACCEPTING CHEMOTAXIS PROTEIN 3"/>
    <property type="match status" value="1"/>
</dbReference>
<evidence type="ECO:0000256" key="3">
    <source>
        <dbReference type="ARBA" id="ARBA00022500"/>
    </source>
</evidence>
<evidence type="ECO:0000256" key="4">
    <source>
        <dbReference type="ARBA" id="ARBA00022692"/>
    </source>
</evidence>
<evidence type="ECO:0000259" key="12">
    <source>
        <dbReference type="PROSITE" id="PS50885"/>
    </source>
</evidence>
<evidence type="ECO:0000256" key="7">
    <source>
        <dbReference type="ARBA" id="ARBA00029447"/>
    </source>
</evidence>